<dbReference type="InterPro" id="IPR043519">
    <property type="entry name" value="NT_sf"/>
</dbReference>
<dbReference type="AlphaFoldDB" id="A0A9W9EVG2"/>
<evidence type="ECO:0000313" key="2">
    <source>
        <dbReference type="EMBL" id="KAJ5088601.1"/>
    </source>
</evidence>
<dbReference type="SUPFAM" id="SSF81301">
    <property type="entry name" value="Nucleotidyltransferase"/>
    <property type="match status" value="1"/>
</dbReference>
<dbReference type="CDD" id="cd05399">
    <property type="entry name" value="NT_Rel-Spo_like"/>
    <property type="match status" value="1"/>
</dbReference>
<dbReference type="Pfam" id="PF04607">
    <property type="entry name" value="RelA_SpoT"/>
    <property type="match status" value="1"/>
</dbReference>
<dbReference type="Gene3D" id="3.30.460.10">
    <property type="entry name" value="Beta Polymerase, domain 2"/>
    <property type="match status" value="1"/>
</dbReference>
<sequence length="450" mass="52218">MNTKINDSLASAFVQKYRTHYQHEYNGAANAVATTCSEVFSSSGIYHTVKFRAKHPESLETKILNLEFRDGHAYTSFEDIRKEIINFAGVRILVDFPKDISEVGTLVRQSFMVFNEVSHPKENHSKSYRADHYHVRFHGPQGKVVVEIQVSSTVRAPYHTKEHEIIYKANKEPTRAEAQRLGRIGCVVDMYEMELNQFAEDEAHQAEKKAGKKARPLEGLDDVGFHMSKWIKRQRPHEWFQSKEIGSCTSIKAFLDIQNKATVGNLFEVLEIVLGPGSESQYSEIAGQYPSHNPNLVIFIMDRMLLTGQAQYPDFESWKDDHKIHVYKIKTLTSTIGWLSRLWKDSLEWRKIFARAHDKSSLREGLDWLGSTKQQFFLDDNLSLRLDAYDVDILDGLWSWFEEQNDRRFMLAFAISRFELWKERIVALHHINDLVAALCPLMKPRQYNEE</sequence>
<dbReference type="EMBL" id="JAPQKH010000007">
    <property type="protein sequence ID" value="KAJ5088601.1"/>
    <property type="molecule type" value="Genomic_DNA"/>
</dbReference>
<protein>
    <submittedName>
        <fullName evidence="2">RelA/SpoT</fullName>
    </submittedName>
</protein>
<name>A0A9W9EVG2_9EURO</name>
<organism evidence="2 3">
    <name type="scientific">Penicillium angulare</name>
    <dbReference type="NCBI Taxonomy" id="116970"/>
    <lineage>
        <taxon>Eukaryota</taxon>
        <taxon>Fungi</taxon>
        <taxon>Dikarya</taxon>
        <taxon>Ascomycota</taxon>
        <taxon>Pezizomycotina</taxon>
        <taxon>Eurotiomycetes</taxon>
        <taxon>Eurotiomycetidae</taxon>
        <taxon>Eurotiales</taxon>
        <taxon>Aspergillaceae</taxon>
        <taxon>Penicillium</taxon>
    </lineage>
</organism>
<dbReference type="Proteomes" id="UP001149165">
    <property type="component" value="Unassembled WGS sequence"/>
</dbReference>
<evidence type="ECO:0000313" key="3">
    <source>
        <dbReference type="Proteomes" id="UP001149165"/>
    </source>
</evidence>
<dbReference type="PANTHER" id="PTHR41773:SF1">
    <property type="entry name" value="RELA_SPOT DOMAIN-CONTAINING PROTEIN"/>
    <property type="match status" value="1"/>
</dbReference>
<reference evidence="2" key="2">
    <citation type="journal article" date="2023" name="IMA Fungus">
        <title>Comparative genomic study of the Penicillium genus elucidates a diverse pangenome and 15 lateral gene transfer events.</title>
        <authorList>
            <person name="Petersen C."/>
            <person name="Sorensen T."/>
            <person name="Nielsen M.R."/>
            <person name="Sondergaard T.E."/>
            <person name="Sorensen J.L."/>
            <person name="Fitzpatrick D.A."/>
            <person name="Frisvad J.C."/>
            <person name="Nielsen K.L."/>
        </authorList>
    </citation>
    <scope>NUCLEOTIDE SEQUENCE</scope>
    <source>
        <strain evidence="2">IBT 30069</strain>
    </source>
</reference>
<reference evidence="2" key="1">
    <citation type="submission" date="2022-11" db="EMBL/GenBank/DDBJ databases">
        <authorList>
            <person name="Petersen C."/>
        </authorList>
    </citation>
    <scope>NUCLEOTIDE SEQUENCE</scope>
    <source>
        <strain evidence="2">IBT 30069</strain>
    </source>
</reference>
<dbReference type="PANTHER" id="PTHR41773">
    <property type="entry name" value="GTP PYROPHOSPHATASE-RELATED"/>
    <property type="match status" value="1"/>
</dbReference>
<feature type="domain" description="RelA/SpoT" evidence="1">
    <location>
        <begin position="51"/>
        <end position="173"/>
    </location>
</feature>
<keyword evidence="3" id="KW-1185">Reference proteome</keyword>
<comment type="caution">
    <text evidence="2">The sequence shown here is derived from an EMBL/GenBank/DDBJ whole genome shotgun (WGS) entry which is preliminary data.</text>
</comment>
<dbReference type="InterPro" id="IPR007685">
    <property type="entry name" value="RelA_SpoT"/>
</dbReference>
<accession>A0A9W9EVG2</accession>
<evidence type="ECO:0000259" key="1">
    <source>
        <dbReference type="SMART" id="SM00954"/>
    </source>
</evidence>
<dbReference type="OrthoDB" id="4719016at2759"/>
<proteinExistence type="predicted"/>
<dbReference type="SMART" id="SM00954">
    <property type="entry name" value="RelA_SpoT"/>
    <property type="match status" value="1"/>
</dbReference>
<gene>
    <name evidence="2" type="ORF">N7456_012217</name>
</gene>
<dbReference type="GO" id="GO:0015969">
    <property type="term" value="P:guanosine tetraphosphate metabolic process"/>
    <property type="evidence" value="ECO:0007669"/>
    <property type="project" value="InterPro"/>
</dbReference>